<dbReference type="Gene3D" id="3.30.530.80">
    <property type="match status" value="1"/>
</dbReference>
<proteinExistence type="predicted"/>
<feature type="chain" id="PRO_5012415986" description="DUF4468 domain-containing protein" evidence="1">
    <location>
        <begin position="20"/>
        <end position="189"/>
    </location>
</feature>
<sequence length="189" mass="21833">MKKQLLTLLGIIFTLASFAQKKQKDTAKVAFPIKDGQVFYETIIDSLDGQSKDHVFNTSLKWMAETFIDSKEVIQTKDKESGSIIGTGNFTFTTSGFINTTGTMGFMIEITARENKSRIRLYKFINKYMPSYSIETQLIPMEPAYIKYLNQKQFPKENRTYYLALKDNIESIIKSYKQYLTVNSKKDDF</sequence>
<organism evidence="3 4">
    <name type="scientific">Pedobacter nyackensis</name>
    <dbReference type="NCBI Taxonomy" id="475255"/>
    <lineage>
        <taxon>Bacteria</taxon>
        <taxon>Pseudomonadati</taxon>
        <taxon>Bacteroidota</taxon>
        <taxon>Sphingobacteriia</taxon>
        <taxon>Sphingobacteriales</taxon>
        <taxon>Sphingobacteriaceae</taxon>
        <taxon>Pedobacter</taxon>
    </lineage>
</organism>
<evidence type="ECO:0000256" key="1">
    <source>
        <dbReference type="SAM" id="SignalP"/>
    </source>
</evidence>
<dbReference type="STRING" id="475255.SAMN04488101_10179"/>
<evidence type="ECO:0000259" key="2">
    <source>
        <dbReference type="Pfam" id="PF14730"/>
    </source>
</evidence>
<dbReference type="EMBL" id="FWYB01000001">
    <property type="protein sequence ID" value="SMC52361.1"/>
    <property type="molecule type" value="Genomic_DNA"/>
</dbReference>
<dbReference type="AlphaFoldDB" id="A0A1W1ZW61"/>
<dbReference type="InterPro" id="IPR027823">
    <property type="entry name" value="DUF4468"/>
</dbReference>
<accession>A0A1W1ZW61</accession>
<dbReference type="OrthoDB" id="798610at2"/>
<dbReference type="Proteomes" id="UP000192678">
    <property type="component" value="Unassembled WGS sequence"/>
</dbReference>
<dbReference type="RefSeq" id="WP_084286687.1">
    <property type="nucleotide sequence ID" value="NZ_FWYB01000001.1"/>
</dbReference>
<evidence type="ECO:0000313" key="3">
    <source>
        <dbReference type="EMBL" id="SMC52361.1"/>
    </source>
</evidence>
<reference evidence="3 4" key="1">
    <citation type="submission" date="2017-04" db="EMBL/GenBank/DDBJ databases">
        <authorList>
            <person name="Afonso C.L."/>
            <person name="Miller P.J."/>
            <person name="Scott M.A."/>
            <person name="Spackman E."/>
            <person name="Goraichik I."/>
            <person name="Dimitrov K.M."/>
            <person name="Suarez D.L."/>
            <person name="Swayne D.E."/>
        </authorList>
    </citation>
    <scope>NUCLEOTIDE SEQUENCE [LARGE SCALE GENOMIC DNA]</scope>
    <source>
        <strain evidence="3 4">DSM 19625</strain>
    </source>
</reference>
<gene>
    <name evidence="3" type="ORF">SAMN04488101_10179</name>
</gene>
<protein>
    <recommendedName>
        <fullName evidence="2">DUF4468 domain-containing protein</fullName>
    </recommendedName>
</protein>
<feature type="signal peptide" evidence="1">
    <location>
        <begin position="1"/>
        <end position="19"/>
    </location>
</feature>
<keyword evidence="4" id="KW-1185">Reference proteome</keyword>
<keyword evidence="1" id="KW-0732">Signal</keyword>
<name>A0A1W1ZW61_9SPHI</name>
<evidence type="ECO:0000313" key="4">
    <source>
        <dbReference type="Proteomes" id="UP000192678"/>
    </source>
</evidence>
<dbReference type="Pfam" id="PF14730">
    <property type="entry name" value="DUF4468"/>
    <property type="match status" value="1"/>
</dbReference>
<feature type="domain" description="DUF4468" evidence="2">
    <location>
        <begin position="46"/>
        <end position="124"/>
    </location>
</feature>